<dbReference type="RefSeq" id="WP_133725847.1">
    <property type="nucleotide sequence ID" value="NZ_SOAN01000002.1"/>
</dbReference>
<name>A0A4R7G5Z7_9MICC</name>
<keyword evidence="3" id="KW-1185">Reference proteome</keyword>
<sequence>MVNAADFDPSPRRVTGAARLIRGLLAAALAIGSAAVSHTAAGHHMPHWIVLALALAVSLPVCASLVAVRLSGVRLGAAVVFSQAVLHGLFALLPAASASDGPAGPSGPATEAATEAAAQAGHAAHDHSLTIAAVAPSSTAAQVLPDAPMLLAHALAALFTFVVFRRGELILQALSDLLLLRPILLLFLRPISQTGPRAICAHDSFSTVILQELWLGGGAQTLRGPPVLVS</sequence>
<feature type="transmembrane region" description="Helical" evidence="1">
    <location>
        <begin position="147"/>
        <end position="164"/>
    </location>
</feature>
<keyword evidence="1" id="KW-1133">Transmembrane helix</keyword>
<dbReference type="EMBL" id="SOAN01000002">
    <property type="protein sequence ID" value="TDS86855.1"/>
    <property type="molecule type" value="Genomic_DNA"/>
</dbReference>
<comment type="caution">
    <text evidence="2">The sequence shown here is derived from an EMBL/GenBank/DDBJ whole genome shotgun (WGS) entry which is preliminary data.</text>
</comment>
<dbReference type="Proteomes" id="UP000294506">
    <property type="component" value="Unassembled WGS sequence"/>
</dbReference>
<feature type="transmembrane region" description="Helical" evidence="1">
    <location>
        <begin position="75"/>
        <end position="96"/>
    </location>
</feature>
<keyword evidence="1" id="KW-0472">Membrane</keyword>
<organism evidence="2 3">
    <name type="scientific">Nesterenkonia aurantiaca</name>
    <dbReference type="NCBI Taxonomy" id="1436010"/>
    <lineage>
        <taxon>Bacteria</taxon>
        <taxon>Bacillati</taxon>
        <taxon>Actinomycetota</taxon>
        <taxon>Actinomycetes</taxon>
        <taxon>Micrococcales</taxon>
        <taxon>Micrococcaceae</taxon>
        <taxon>Nesterenkonia</taxon>
    </lineage>
</organism>
<evidence type="ECO:0000256" key="1">
    <source>
        <dbReference type="SAM" id="Phobius"/>
    </source>
</evidence>
<feature type="transmembrane region" description="Helical" evidence="1">
    <location>
        <begin position="47"/>
        <end position="68"/>
    </location>
</feature>
<reference evidence="2 3" key="1">
    <citation type="submission" date="2019-03" db="EMBL/GenBank/DDBJ databases">
        <title>Genomic Encyclopedia of Type Strains, Phase III (KMG-III): the genomes of soil and plant-associated and newly described type strains.</title>
        <authorList>
            <person name="Whitman W."/>
        </authorList>
    </citation>
    <scope>NUCLEOTIDE SEQUENCE [LARGE SCALE GENOMIC DNA]</scope>
    <source>
        <strain evidence="2 3">DSM 27373</strain>
    </source>
</reference>
<proteinExistence type="predicted"/>
<accession>A0A4R7G5Z7</accession>
<feature type="transmembrane region" description="Helical" evidence="1">
    <location>
        <begin position="20"/>
        <end position="41"/>
    </location>
</feature>
<gene>
    <name evidence="2" type="ORF">EV640_102150</name>
</gene>
<keyword evidence="1" id="KW-0812">Transmembrane</keyword>
<dbReference type="AlphaFoldDB" id="A0A4R7G5Z7"/>
<protein>
    <submittedName>
        <fullName evidence="2">Uncharacterized protein</fullName>
    </submittedName>
</protein>
<evidence type="ECO:0000313" key="3">
    <source>
        <dbReference type="Proteomes" id="UP000294506"/>
    </source>
</evidence>
<evidence type="ECO:0000313" key="2">
    <source>
        <dbReference type="EMBL" id="TDS86855.1"/>
    </source>
</evidence>